<dbReference type="InterPro" id="IPR029052">
    <property type="entry name" value="Metallo-depent_PP-like"/>
</dbReference>
<protein>
    <recommendedName>
        <fullName evidence="7">Purple acid phosphatase</fullName>
        <ecNumber evidence="7">3.1.3.2</ecNumber>
    </recommendedName>
</protein>
<evidence type="ECO:0000256" key="3">
    <source>
        <dbReference type="ARBA" id="ARBA00011738"/>
    </source>
</evidence>
<feature type="domain" description="Purple acid phosphatase N-terminal" evidence="10">
    <location>
        <begin position="187"/>
        <end position="289"/>
    </location>
</feature>
<dbReference type="EC" id="3.1.3.2" evidence="7"/>
<feature type="domain" description="Purple acid phosphatase C-terminal" evidence="9">
    <location>
        <begin position="540"/>
        <end position="598"/>
    </location>
</feature>
<evidence type="ECO:0000256" key="2">
    <source>
        <dbReference type="ARBA" id="ARBA00008723"/>
    </source>
</evidence>
<organism evidence="12">
    <name type="scientific">Tetraselmis chuii</name>
    <dbReference type="NCBI Taxonomy" id="63592"/>
    <lineage>
        <taxon>Eukaryota</taxon>
        <taxon>Viridiplantae</taxon>
        <taxon>Chlorophyta</taxon>
        <taxon>core chlorophytes</taxon>
        <taxon>Chlorodendrophyceae</taxon>
        <taxon>Chlorodendrales</taxon>
        <taxon>Chlorodendraceae</taxon>
        <taxon>Tetraselmis</taxon>
    </lineage>
</organism>
<keyword evidence="4" id="KW-0964">Secreted</keyword>
<feature type="signal peptide" evidence="7">
    <location>
        <begin position="1"/>
        <end position="18"/>
    </location>
</feature>
<dbReference type="CDD" id="cd00839">
    <property type="entry name" value="MPP_PAPs"/>
    <property type="match status" value="1"/>
</dbReference>
<evidence type="ECO:0000256" key="1">
    <source>
        <dbReference type="ARBA" id="ARBA00004613"/>
    </source>
</evidence>
<comment type="similarity">
    <text evidence="2 7">Belongs to the metallophosphoesterase superfamily. Purple acid phosphatase family.</text>
</comment>
<evidence type="ECO:0000256" key="7">
    <source>
        <dbReference type="RuleBase" id="RU361203"/>
    </source>
</evidence>
<evidence type="ECO:0000259" key="11">
    <source>
        <dbReference type="Pfam" id="PF17808"/>
    </source>
</evidence>
<dbReference type="InterPro" id="IPR015914">
    <property type="entry name" value="PAPs_N"/>
</dbReference>
<dbReference type="GO" id="GO:0046872">
    <property type="term" value="F:metal ion binding"/>
    <property type="evidence" value="ECO:0007669"/>
    <property type="project" value="InterPro"/>
</dbReference>
<dbReference type="Pfam" id="PF16656">
    <property type="entry name" value="Pur_ac_phosph_N"/>
    <property type="match status" value="1"/>
</dbReference>
<dbReference type="AlphaFoldDB" id="A0A7S1SRS7"/>
<comment type="catalytic activity">
    <reaction evidence="7">
        <text>a phosphate monoester + H2O = an alcohol + phosphate</text>
        <dbReference type="Rhea" id="RHEA:15017"/>
        <dbReference type="ChEBI" id="CHEBI:15377"/>
        <dbReference type="ChEBI" id="CHEBI:30879"/>
        <dbReference type="ChEBI" id="CHEBI:43474"/>
        <dbReference type="ChEBI" id="CHEBI:67140"/>
        <dbReference type="EC" id="3.1.3.2"/>
    </reaction>
</comment>
<feature type="chain" id="PRO_5031603025" description="Purple acid phosphatase" evidence="7">
    <location>
        <begin position="19"/>
        <end position="625"/>
    </location>
</feature>
<evidence type="ECO:0000256" key="5">
    <source>
        <dbReference type="ARBA" id="ARBA00022729"/>
    </source>
</evidence>
<feature type="domain" description="Purple acid phosphatase Fn3-like" evidence="11">
    <location>
        <begin position="90"/>
        <end position="183"/>
    </location>
</feature>
<reference evidence="12" key="1">
    <citation type="submission" date="2021-01" db="EMBL/GenBank/DDBJ databases">
        <authorList>
            <person name="Corre E."/>
            <person name="Pelletier E."/>
            <person name="Niang G."/>
            <person name="Scheremetjew M."/>
            <person name="Finn R."/>
            <person name="Kale V."/>
            <person name="Holt S."/>
            <person name="Cochrane G."/>
            <person name="Meng A."/>
            <person name="Brown T."/>
            <person name="Cohen L."/>
        </authorList>
    </citation>
    <scope>NUCLEOTIDE SEQUENCE</scope>
    <source>
        <strain evidence="12">PLY429</strain>
    </source>
</reference>
<sequence length="625" mass="68661">MGLIQAAVALHISCAVLALATLGQWSAVGVITVTAAAGTVTEDQAARGAAAPKHVHDSRENALEYITVANTKEDYLAEEFLTLSVNTTLLGESGDWVEVSWTGTYTPSYWDYVALIVPSDADVRTTAPAKYKQCRDAILDSDLRPKLRFRALNFRQPFRFVLFRNGLTYPVAIAKSPEVGFVNYNEPTQGHLALTNHPGEMTVQWVTRDTGSPEVAWGTSPDRLASSTVASSSTYKKSDLCGEPATSVGWVSPGMMHAATLTDLQPDTRYFYQHGDQKLGLSPIRSFVTPPRVGPDSEVRLLHVADMGQAEMDGSNELSMMAPSLNTTALMAADMARAPYRLVIHNGDISYARGYVTQWDVFYDQIQPLATQVPWMTSVGNHERDHPFSGDRFDMAFDSGGECGVPYELRTGMPHPRRGQQWYSFDYGPIHFLQISTEQPFAPGSDQHQFIVDDLQRADRSMTPWLIVGGHRPFYVSSTYDGPKDSDIGVAAELRHALEDLFLAHRVDMVWTGHHHSYQRTCPIHRSRCVEAAVEGGHRAPVYVVAGHAGAALCKFGTQVEPFWEVLAAEWGYMRVAASGVRLSVEVVRSSDGSLMDSFSLRKGEIGLTAVLRGNGSEGKGVEAW</sequence>
<evidence type="ECO:0000256" key="4">
    <source>
        <dbReference type="ARBA" id="ARBA00022525"/>
    </source>
</evidence>
<dbReference type="GO" id="GO:0005576">
    <property type="term" value="C:extracellular region"/>
    <property type="evidence" value="ECO:0007669"/>
    <property type="project" value="UniProtKB-SubCell"/>
</dbReference>
<comment type="subcellular location">
    <subcellularLocation>
        <location evidence="1">Secreted</location>
    </subcellularLocation>
</comment>
<dbReference type="PANTHER" id="PTHR45778:SF3">
    <property type="entry name" value="PURPLE ACID PHOSPHATASE"/>
    <property type="match status" value="1"/>
</dbReference>
<dbReference type="InterPro" id="IPR040974">
    <property type="entry name" value="Fn3_PAP"/>
</dbReference>
<dbReference type="SUPFAM" id="SSF56300">
    <property type="entry name" value="Metallo-dependent phosphatases"/>
    <property type="match status" value="1"/>
</dbReference>
<dbReference type="Gene3D" id="3.60.21.10">
    <property type="match status" value="1"/>
</dbReference>
<dbReference type="Pfam" id="PF00149">
    <property type="entry name" value="Metallophos"/>
    <property type="match status" value="1"/>
</dbReference>
<evidence type="ECO:0000259" key="8">
    <source>
        <dbReference type="Pfam" id="PF00149"/>
    </source>
</evidence>
<evidence type="ECO:0000259" key="10">
    <source>
        <dbReference type="Pfam" id="PF16656"/>
    </source>
</evidence>
<dbReference type="Pfam" id="PF17808">
    <property type="entry name" value="fn3_PAP"/>
    <property type="match status" value="1"/>
</dbReference>
<dbReference type="GO" id="GO:0003993">
    <property type="term" value="F:acid phosphatase activity"/>
    <property type="evidence" value="ECO:0007669"/>
    <property type="project" value="UniProtKB-EC"/>
</dbReference>
<comment type="subunit">
    <text evidence="3">Homodimer.</text>
</comment>
<keyword evidence="5 7" id="KW-0732">Signal</keyword>
<keyword evidence="6" id="KW-0325">Glycoprotein</keyword>
<evidence type="ECO:0000313" key="12">
    <source>
        <dbReference type="EMBL" id="CAD9207074.1"/>
    </source>
</evidence>
<dbReference type="InterPro" id="IPR004843">
    <property type="entry name" value="Calcineurin-like_PHP"/>
</dbReference>
<name>A0A7S1SRS7_9CHLO</name>
<keyword evidence="7" id="KW-0378">Hydrolase</keyword>
<proteinExistence type="inferred from homology"/>
<feature type="domain" description="Calcineurin-like phosphoesterase" evidence="8">
    <location>
        <begin position="300"/>
        <end position="518"/>
    </location>
</feature>
<dbReference type="InterPro" id="IPR008963">
    <property type="entry name" value="Purple_acid_Pase-like_N"/>
</dbReference>
<accession>A0A7S1SRS7</accession>
<evidence type="ECO:0000259" key="9">
    <source>
        <dbReference type="Pfam" id="PF14008"/>
    </source>
</evidence>
<dbReference type="Pfam" id="PF14008">
    <property type="entry name" value="Metallophos_C"/>
    <property type="match status" value="1"/>
</dbReference>
<dbReference type="EMBL" id="HBGG01018127">
    <property type="protein sequence ID" value="CAD9207074.1"/>
    <property type="molecule type" value="Transcribed_RNA"/>
</dbReference>
<dbReference type="PANTHER" id="PTHR45778">
    <property type="entry name" value="PURPLE ACID PHOSPHATASE-RELATED"/>
    <property type="match status" value="1"/>
</dbReference>
<dbReference type="SUPFAM" id="SSF49363">
    <property type="entry name" value="Purple acid phosphatase, N-terminal domain"/>
    <property type="match status" value="1"/>
</dbReference>
<gene>
    <name evidence="12" type="ORF">TCHU04912_LOCUS9310</name>
</gene>
<dbReference type="InterPro" id="IPR025733">
    <property type="entry name" value="PAPs_C"/>
</dbReference>
<dbReference type="InterPro" id="IPR041792">
    <property type="entry name" value="MPP_PAP"/>
</dbReference>
<evidence type="ECO:0000256" key="6">
    <source>
        <dbReference type="ARBA" id="ARBA00023180"/>
    </source>
</evidence>
<dbReference type="Gene3D" id="2.60.40.380">
    <property type="entry name" value="Purple acid phosphatase-like, N-terminal"/>
    <property type="match status" value="1"/>
</dbReference>